<dbReference type="RefSeq" id="WP_109929348.1">
    <property type="nucleotide sequence ID" value="NZ_QGNY01000003.1"/>
</dbReference>
<dbReference type="InterPro" id="IPR029063">
    <property type="entry name" value="SAM-dependent_MTases_sf"/>
</dbReference>
<evidence type="ECO:0000313" key="3">
    <source>
        <dbReference type="EMBL" id="PWS31893.1"/>
    </source>
</evidence>
<keyword evidence="4" id="KW-1185">Reference proteome</keyword>
<dbReference type="GO" id="GO:0032259">
    <property type="term" value="P:methylation"/>
    <property type="evidence" value="ECO:0007669"/>
    <property type="project" value="UniProtKB-KW"/>
</dbReference>
<dbReference type="CDD" id="cd02440">
    <property type="entry name" value="AdoMet_MTases"/>
    <property type="match status" value="1"/>
</dbReference>
<reference evidence="4" key="1">
    <citation type="submission" date="2018-05" db="EMBL/GenBank/DDBJ databases">
        <title>Pedobacter paludis sp. nov., isolated from wetland soil.</title>
        <authorList>
            <person name="Zhang Y."/>
        </authorList>
    </citation>
    <scope>NUCLEOTIDE SEQUENCE [LARGE SCALE GENOMIC DNA]</scope>
    <source>
        <strain evidence="4">R-8</strain>
    </source>
</reference>
<keyword evidence="3" id="KW-0489">Methyltransferase</keyword>
<dbReference type="OrthoDB" id="597202at2"/>
<dbReference type="InterPro" id="IPR041698">
    <property type="entry name" value="Methyltransf_25"/>
</dbReference>
<dbReference type="Gene3D" id="3.40.50.150">
    <property type="entry name" value="Vaccinia Virus protein VP39"/>
    <property type="match status" value="1"/>
</dbReference>
<name>A0A317F0W7_9SPHI</name>
<protein>
    <submittedName>
        <fullName evidence="3">Class I SAM-dependent methyltransferase</fullName>
    </submittedName>
</protein>
<dbReference type="EMBL" id="QGNY01000003">
    <property type="protein sequence ID" value="PWS31893.1"/>
    <property type="molecule type" value="Genomic_DNA"/>
</dbReference>
<comment type="caution">
    <text evidence="3">The sequence shown here is derived from an EMBL/GenBank/DDBJ whole genome shotgun (WGS) entry which is preliminary data.</text>
</comment>
<evidence type="ECO:0000259" key="2">
    <source>
        <dbReference type="Pfam" id="PF13649"/>
    </source>
</evidence>
<sequence>MENAIRKNVFKVYDKIADWFAENRCAGLMEKSYLDKIISLLNTKSTVLDLGCGTGKPILGYLHNHKLNVTGVDASHKMIAIARKNFPDVEFLLADMRKISLNKKFDAIIAWHSFFHLPAEDQPSMFDTFKTHLKTGGILLFTSGTERGEAWGINGGENLFHASLDTGEYQSLLTMNQFDVLEHKINDENCSGATVWMAQYNPQ</sequence>
<evidence type="ECO:0000313" key="4">
    <source>
        <dbReference type="Proteomes" id="UP000245391"/>
    </source>
</evidence>
<accession>A0A317F0W7</accession>
<organism evidence="3 4">
    <name type="scientific">Pedobacter paludis</name>
    <dbReference type="NCBI Taxonomy" id="2203212"/>
    <lineage>
        <taxon>Bacteria</taxon>
        <taxon>Pseudomonadati</taxon>
        <taxon>Bacteroidota</taxon>
        <taxon>Sphingobacteriia</taxon>
        <taxon>Sphingobacteriales</taxon>
        <taxon>Sphingobacteriaceae</taxon>
        <taxon>Pedobacter</taxon>
    </lineage>
</organism>
<dbReference type="PANTHER" id="PTHR43861">
    <property type="entry name" value="TRANS-ACONITATE 2-METHYLTRANSFERASE-RELATED"/>
    <property type="match status" value="1"/>
</dbReference>
<keyword evidence="1 3" id="KW-0808">Transferase</keyword>
<dbReference type="Pfam" id="PF13649">
    <property type="entry name" value="Methyltransf_25"/>
    <property type="match status" value="1"/>
</dbReference>
<gene>
    <name evidence="3" type="ORF">DF947_08835</name>
</gene>
<dbReference type="Proteomes" id="UP000245391">
    <property type="component" value="Unassembled WGS sequence"/>
</dbReference>
<dbReference type="GO" id="GO:0008168">
    <property type="term" value="F:methyltransferase activity"/>
    <property type="evidence" value="ECO:0007669"/>
    <property type="project" value="UniProtKB-KW"/>
</dbReference>
<proteinExistence type="predicted"/>
<dbReference type="AlphaFoldDB" id="A0A317F0W7"/>
<evidence type="ECO:0000256" key="1">
    <source>
        <dbReference type="ARBA" id="ARBA00022679"/>
    </source>
</evidence>
<dbReference type="SUPFAM" id="SSF53335">
    <property type="entry name" value="S-adenosyl-L-methionine-dependent methyltransferases"/>
    <property type="match status" value="1"/>
</dbReference>
<feature type="domain" description="Methyltransferase" evidence="2">
    <location>
        <begin position="47"/>
        <end position="137"/>
    </location>
</feature>